<comment type="similarity">
    <text evidence="1 6">Belongs to the peptidase S8 family.</text>
</comment>
<proteinExistence type="inferred from homology"/>
<evidence type="ECO:0000256" key="7">
    <source>
        <dbReference type="SAM" id="SignalP"/>
    </source>
</evidence>
<organism evidence="9 10">
    <name type="scientific">Zavarzinia compransoris</name>
    <dbReference type="NCBI Taxonomy" id="1264899"/>
    <lineage>
        <taxon>Bacteria</taxon>
        <taxon>Pseudomonadati</taxon>
        <taxon>Pseudomonadota</taxon>
        <taxon>Alphaproteobacteria</taxon>
        <taxon>Rhodospirillales</taxon>
        <taxon>Zavarziniaceae</taxon>
        <taxon>Zavarzinia</taxon>
    </lineage>
</organism>
<feature type="active site" description="Charge relay system" evidence="6">
    <location>
        <position position="330"/>
    </location>
</feature>
<evidence type="ECO:0000256" key="1">
    <source>
        <dbReference type="ARBA" id="ARBA00011073"/>
    </source>
</evidence>
<dbReference type="Gene3D" id="3.40.50.200">
    <property type="entry name" value="Peptidase S8/S53 domain"/>
    <property type="match status" value="1"/>
</dbReference>
<dbReference type="EMBL" id="QGLF01000005">
    <property type="protein sequence ID" value="PWR18866.1"/>
    <property type="molecule type" value="Genomic_DNA"/>
</dbReference>
<name>A0A317DYD6_9PROT</name>
<dbReference type="PANTHER" id="PTHR43806:SF11">
    <property type="entry name" value="CEREVISIN-RELATED"/>
    <property type="match status" value="1"/>
</dbReference>
<evidence type="ECO:0000256" key="4">
    <source>
        <dbReference type="ARBA" id="ARBA00022801"/>
    </source>
</evidence>
<evidence type="ECO:0000313" key="9">
    <source>
        <dbReference type="EMBL" id="PWR18866.1"/>
    </source>
</evidence>
<dbReference type="InterPro" id="IPR000209">
    <property type="entry name" value="Peptidase_S8/S53_dom"/>
</dbReference>
<accession>A0A317DYD6</accession>
<evidence type="ECO:0000313" key="10">
    <source>
        <dbReference type="Proteomes" id="UP000246077"/>
    </source>
</evidence>
<dbReference type="InterPro" id="IPR050131">
    <property type="entry name" value="Peptidase_S8_subtilisin-like"/>
</dbReference>
<feature type="chain" id="PRO_5016263918" description="Peptidase S8/S53 domain-containing protein" evidence="7">
    <location>
        <begin position="27"/>
        <end position="798"/>
    </location>
</feature>
<keyword evidence="10" id="KW-1185">Reference proteome</keyword>
<keyword evidence="3 7" id="KW-0732">Signal</keyword>
<dbReference type="Pfam" id="PF00082">
    <property type="entry name" value="Peptidase_S8"/>
    <property type="match status" value="1"/>
</dbReference>
<evidence type="ECO:0000259" key="8">
    <source>
        <dbReference type="Pfam" id="PF00082"/>
    </source>
</evidence>
<protein>
    <recommendedName>
        <fullName evidence="8">Peptidase S8/S53 domain-containing protein</fullName>
    </recommendedName>
</protein>
<dbReference type="SUPFAM" id="SSF52743">
    <property type="entry name" value="Subtilisin-like"/>
    <property type="match status" value="1"/>
</dbReference>
<feature type="active site" description="Charge relay system" evidence="6">
    <location>
        <position position="130"/>
    </location>
</feature>
<feature type="domain" description="Peptidase S8/S53" evidence="8">
    <location>
        <begin position="121"/>
        <end position="378"/>
    </location>
</feature>
<evidence type="ECO:0000256" key="5">
    <source>
        <dbReference type="ARBA" id="ARBA00022825"/>
    </source>
</evidence>
<evidence type="ECO:0000256" key="3">
    <source>
        <dbReference type="ARBA" id="ARBA00022729"/>
    </source>
</evidence>
<feature type="active site" description="Charge relay system" evidence="6">
    <location>
        <position position="160"/>
    </location>
</feature>
<dbReference type="Proteomes" id="UP000246077">
    <property type="component" value="Unassembled WGS sequence"/>
</dbReference>
<dbReference type="InterPro" id="IPR036852">
    <property type="entry name" value="Peptidase_S8/S53_dom_sf"/>
</dbReference>
<evidence type="ECO:0000256" key="6">
    <source>
        <dbReference type="PROSITE-ProRule" id="PRU01240"/>
    </source>
</evidence>
<dbReference type="AlphaFoldDB" id="A0A317DYD6"/>
<keyword evidence="5 6" id="KW-0720">Serine protease</keyword>
<dbReference type="PRINTS" id="PR00723">
    <property type="entry name" value="SUBTILISIN"/>
</dbReference>
<dbReference type="CDD" id="cd04848">
    <property type="entry name" value="Peptidases_S8_Autotransporter_serine_protease_like"/>
    <property type="match status" value="1"/>
</dbReference>
<sequence length="798" mass="78692">MTRNKRFAFGPRAGRCVSVSLLALLAACGGGGGGGGGGDATAASGGSSAAPEAALTAPATQTPAAVQAVDTVASLVTAPVAALTAQLVPAPAASFETAEYWRNYSLDMINASAAYATGASGQGVVVAVNDGLVDTGVAELAGRIAGGGRNLTDDTTVNTHATHLAGIIAANRNSSGMEGVAWSATILPVASFVDDGDGNRGAGSAPYDGIAYAADAGADIINNSWGSAVGDPQSAALVAAVRHAARLGAITVFSTGNEGKAQPGTTALVPQTAPDTQSLFVAVTAVGSNGVLATYANACGAAASWCLAAPGSRITSSDAGGGYVSMSGTSMAAAVVSGALAVVTSRFPELTSAQVVSRLLATADATGRYADSATYGRGLLDLGAATRPIGTLVANAVGSTVSTGSLTASAAGSSLTGNAVLGDALVHALAAVPVALFDSYDGATFAGDLGDLVSAGRGLDVGDLAFGDFGTGFFAARSGGPGLSLSLSERRQDIGAYAALQGLSRAGTETVVAARLALDKGTVLFAGLNAGFAEVAPAYADLPYQAGLALSDGAFVPGVLALADGGAMLGIDSALDGQVALTVTLMNKAPGDDIGAGGASAAEARLRFDAGGGLTLEGGIAYLREEGGMLGASGTGLLAVERAETVQVSVGARLALSADTMLYARYDRATTRSLDSGAFIGGAEIASDAWSLGVVGRNAAMAGDFWGFGAHQPLSGRGGDLVLDRPLGRDADGRVYGDTVAVGLDGGGREVDLEAFYALPVGERGLFGVNLLYVSQPGNSAAAPDEVLGMLRYRQRLW</sequence>
<dbReference type="InterPro" id="IPR034061">
    <property type="entry name" value="Peptidases_S8_Autotransporter"/>
</dbReference>
<dbReference type="RefSeq" id="WP_109922552.1">
    <property type="nucleotide sequence ID" value="NZ_QGLF01000005.1"/>
</dbReference>
<dbReference type="PROSITE" id="PS51892">
    <property type="entry name" value="SUBTILASE"/>
    <property type="match status" value="1"/>
</dbReference>
<dbReference type="GO" id="GO:0006508">
    <property type="term" value="P:proteolysis"/>
    <property type="evidence" value="ECO:0007669"/>
    <property type="project" value="UniProtKB-KW"/>
</dbReference>
<dbReference type="PANTHER" id="PTHR43806">
    <property type="entry name" value="PEPTIDASE S8"/>
    <property type="match status" value="1"/>
</dbReference>
<reference evidence="10" key="1">
    <citation type="submission" date="2018-05" db="EMBL/GenBank/DDBJ databases">
        <title>Zavarzinia sp. HR-AS.</title>
        <authorList>
            <person name="Lee Y."/>
            <person name="Jeon C.O."/>
        </authorList>
    </citation>
    <scope>NUCLEOTIDE SEQUENCE [LARGE SCALE GENOMIC DNA]</scope>
    <source>
        <strain evidence="10">DSM 1231</strain>
    </source>
</reference>
<dbReference type="PROSITE" id="PS51257">
    <property type="entry name" value="PROKAR_LIPOPROTEIN"/>
    <property type="match status" value="1"/>
</dbReference>
<dbReference type="GO" id="GO:0004252">
    <property type="term" value="F:serine-type endopeptidase activity"/>
    <property type="evidence" value="ECO:0007669"/>
    <property type="project" value="UniProtKB-UniRule"/>
</dbReference>
<comment type="caution">
    <text evidence="9">The sequence shown here is derived from an EMBL/GenBank/DDBJ whole genome shotgun (WGS) entry which is preliminary data.</text>
</comment>
<gene>
    <name evidence="9" type="ORF">DKG75_18000</name>
</gene>
<feature type="signal peptide" evidence="7">
    <location>
        <begin position="1"/>
        <end position="26"/>
    </location>
</feature>
<keyword evidence="2 6" id="KW-0645">Protease</keyword>
<keyword evidence="4 6" id="KW-0378">Hydrolase</keyword>
<dbReference type="InterPro" id="IPR015500">
    <property type="entry name" value="Peptidase_S8_subtilisin-rel"/>
</dbReference>
<evidence type="ECO:0000256" key="2">
    <source>
        <dbReference type="ARBA" id="ARBA00022670"/>
    </source>
</evidence>